<proteinExistence type="predicted"/>
<dbReference type="InterPro" id="IPR020472">
    <property type="entry name" value="WD40_PAC1"/>
</dbReference>
<dbReference type="PANTHER" id="PTHR19879">
    <property type="entry name" value="TRANSCRIPTION INITIATION FACTOR TFIID"/>
    <property type="match status" value="1"/>
</dbReference>
<feature type="domain" description="NACHT" evidence="4">
    <location>
        <begin position="204"/>
        <end position="353"/>
    </location>
</feature>
<keyword evidence="6" id="KW-1185">Reference proteome</keyword>
<dbReference type="PRINTS" id="PR00320">
    <property type="entry name" value="GPROTEINBRPT"/>
</dbReference>
<dbReference type="PROSITE" id="PS50294">
    <property type="entry name" value="WD_REPEATS_REGION"/>
    <property type="match status" value="11"/>
</dbReference>
<dbReference type="SMART" id="SM00320">
    <property type="entry name" value="WD40"/>
    <property type="match status" value="11"/>
</dbReference>
<gene>
    <name evidence="5" type="ORF">PENFLA_c071G03084</name>
</gene>
<feature type="repeat" description="WD" evidence="3">
    <location>
        <begin position="778"/>
        <end position="819"/>
    </location>
</feature>
<protein>
    <recommendedName>
        <fullName evidence="4">NACHT domain-containing protein</fullName>
    </recommendedName>
</protein>
<dbReference type="InterPro" id="IPR001680">
    <property type="entry name" value="WD40_rpt"/>
</dbReference>
<feature type="repeat" description="WD" evidence="3">
    <location>
        <begin position="736"/>
        <end position="777"/>
    </location>
</feature>
<dbReference type="Pfam" id="PF24883">
    <property type="entry name" value="NPHP3_N"/>
    <property type="match status" value="1"/>
</dbReference>
<feature type="repeat" description="WD" evidence="3">
    <location>
        <begin position="946"/>
        <end position="981"/>
    </location>
</feature>
<feature type="repeat" description="WD" evidence="3">
    <location>
        <begin position="610"/>
        <end position="651"/>
    </location>
</feature>
<dbReference type="SUPFAM" id="SSF50978">
    <property type="entry name" value="WD40 repeat-like"/>
    <property type="match status" value="2"/>
</dbReference>
<feature type="repeat" description="WD" evidence="3">
    <location>
        <begin position="988"/>
        <end position="1029"/>
    </location>
</feature>
<evidence type="ECO:0000259" key="4">
    <source>
        <dbReference type="PROSITE" id="PS50837"/>
    </source>
</evidence>
<dbReference type="InterPro" id="IPR007111">
    <property type="entry name" value="NACHT_NTPase"/>
</dbReference>
<dbReference type="Pfam" id="PF00400">
    <property type="entry name" value="WD40"/>
    <property type="match status" value="11"/>
</dbReference>
<keyword evidence="2" id="KW-0677">Repeat</keyword>
<evidence type="ECO:0000313" key="5">
    <source>
        <dbReference type="EMBL" id="OQE11875.1"/>
    </source>
</evidence>
<evidence type="ECO:0000256" key="3">
    <source>
        <dbReference type="PROSITE-ProRule" id="PRU00221"/>
    </source>
</evidence>
<feature type="repeat" description="WD" evidence="3">
    <location>
        <begin position="904"/>
        <end position="936"/>
    </location>
</feature>
<name>A0A1V6SCX1_9EURO</name>
<feature type="repeat" description="WD" evidence="3">
    <location>
        <begin position="820"/>
        <end position="861"/>
    </location>
</feature>
<dbReference type="InterPro" id="IPR056884">
    <property type="entry name" value="NPHP3-like_N"/>
</dbReference>
<dbReference type="FunFam" id="2.130.10.10:FF:000228">
    <property type="entry name" value="COMPASS-like H3K4 histone methylase component WDR5A"/>
    <property type="match status" value="1"/>
</dbReference>
<dbReference type="Gene3D" id="3.40.50.300">
    <property type="entry name" value="P-loop containing nucleotide triphosphate hydrolases"/>
    <property type="match status" value="1"/>
</dbReference>
<evidence type="ECO:0000256" key="2">
    <source>
        <dbReference type="ARBA" id="ARBA00022737"/>
    </source>
</evidence>
<dbReference type="SUPFAM" id="SSF52540">
    <property type="entry name" value="P-loop containing nucleoside triphosphate hydrolases"/>
    <property type="match status" value="1"/>
</dbReference>
<dbReference type="Gene3D" id="2.130.10.10">
    <property type="entry name" value="YVTN repeat-like/Quinoprotein amine dehydrogenase"/>
    <property type="match status" value="5"/>
</dbReference>
<sequence length="1166" mass="128818">MDALSPTASVIAVIQLAGSIVKICGDYIQDVKGARDEIFKLQLEVTHLTGVLQELKLLLQSPNGSRLSTSQALHDPITMCFSILAALEVTLGPGKRTRAMRRLGLRALAWPLKRTEVEQIVSDLERYKSILTLSLQIDQTTIITGISKTTDRIDCNMDLKQLPVARGAEFDSYTNQYEDYCHPGTRTDILRQIMGWARSPRGKCIFWLNGRAGTGKSTISRTMAKTFEDFNLLGASFFFKRGEGDRGNAIKLFPTITRQLARIIPQLIPGVQKAIHDNSDIATKGLMEQFDKLLFQPLLKLNPSALSIPIVVIVIDALDECDVDNDIRLVLQLLPLLQKVNTVRLRFLLTSRPELPIRLGFSNMADHNHEDFHLHEISKAKVEEDISLFLSHRLSKIRMDRSLPSGWPGVMNIQILVALSVPLFIFASTICRILEDPHWDPEDSLHEILTHRNNGSKLDGTYLPVLNRLLNKQSEKQKKQLVEGFQQVVGAIVILESPLSVSSLSRLLDLPKRLLHLRLNQLHSVLSVPDDEALPGSNNNAMSEFLYDAKRFVLKNRQIADDVPLQLYCSGLVFAPRKSIIRRNFKSELPNWIRKLPKVEETWAADFQALEGHSDWVSSVAFSPQGGLLASGSYDKTIRIWDTATGALRLILNGHLGLVESVAFSPDGQRLVSGSEDKTIRLWDIATGTLQQTLKGHSGWVSSVTFSPQGGLLASGSYDKTIRIWNSITGAAHHTLEGHSDWVKSVAFSPDGRRLASGSEDKTIRLWDTATGVIQQTLHGHSGWIESVVFSPDGQSVVSSSEDESIRIWDAATGALRQTLEGHSGRVSSVAFSPDGKRLVSGSEDDTVRLWDFPTGTLQQTLEGHSGWVKSVAFSPNAGLLASGSWDMTVRLWYASTMVPRQGFERHSGRVDSVAFSPDDRLLASGSEDGIVRLWDAATCRLQRILEGHSDRVSSVVFSPDGRLLASGSDDGTICLWDATTCSLRRIFEGHPGHISSVGFSSDSRLLASGPKDDTAQLWDASTGALERVFEGHSGWVQSVTFSPESRQLASSSFDKTIRLWDTTTGALKQTVIVEGVVSTLEFSPTGSHLSTNLGIFNIEASRGKQISDWPRGNDEVLIQDRQWIMLHGEKAMWLPPEYRPRCSAVRGSTLALGHASGRISLLSFI</sequence>
<dbReference type="STRING" id="254877.A0A1V6SCX1"/>
<evidence type="ECO:0000313" key="6">
    <source>
        <dbReference type="Proteomes" id="UP000191342"/>
    </source>
</evidence>
<dbReference type="InterPro" id="IPR036322">
    <property type="entry name" value="WD40_repeat_dom_sf"/>
</dbReference>
<keyword evidence="1 3" id="KW-0853">WD repeat</keyword>
<feature type="repeat" description="WD" evidence="3">
    <location>
        <begin position="694"/>
        <end position="735"/>
    </location>
</feature>
<dbReference type="GO" id="GO:0035097">
    <property type="term" value="C:histone methyltransferase complex"/>
    <property type="evidence" value="ECO:0007669"/>
    <property type="project" value="UniProtKB-ARBA"/>
</dbReference>
<dbReference type="PANTHER" id="PTHR19879:SF9">
    <property type="entry name" value="TRANSCRIPTION INITIATION FACTOR TFIID SUBUNIT 5"/>
    <property type="match status" value="1"/>
</dbReference>
<dbReference type="PROSITE" id="PS50837">
    <property type="entry name" value="NACHT"/>
    <property type="match status" value="1"/>
</dbReference>
<dbReference type="PROSITE" id="PS50082">
    <property type="entry name" value="WD_REPEATS_2"/>
    <property type="match status" value="11"/>
</dbReference>
<feature type="repeat" description="WD" evidence="3">
    <location>
        <begin position="652"/>
        <end position="693"/>
    </location>
</feature>
<dbReference type="PROSITE" id="PS00678">
    <property type="entry name" value="WD_REPEATS_1"/>
    <property type="match status" value="8"/>
</dbReference>
<dbReference type="Proteomes" id="UP000191342">
    <property type="component" value="Unassembled WGS sequence"/>
</dbReference>
<organism evidence="5 6">
    <name type="scientific">Penicillium flavigenum</name>
    <dbReference type="NCBI Taxonomy" id="254877"/>
    <lineage>
        <taxon>Eukaryota</taxon>
        <taxon>Fungi</taxon>
        <taxon>Dikarya</taxon>
        <taxon>Ascomycota</taxon>
        <taxon>Pezizomycotina</taxon>
        <taxon>Eurotiomycetes</taxon>
        <taxon>Eurotiomycetidae</taxon>
        <taxon>Eurotiales</taxon>
        <taxon>Aspergillaceae</taxon>
        <taxon>Penicillium</taxon>
    </lineage>
</organism>
<feature type="repeat" description="WD" evidence="3">
    <location>
        <begin position="862"/>
        <end position="893"/>
    </location>
</feature>
<dbReference type="OrthoDB" id="1577640at2759"/>
<accession>A0A1V6SCX1</accession>
<comment type="caution">
    <text evidence="5">The sequence shown here is derived from an EMBL/GenBank/DDBJ whole genome shotgun (WGS) entry which is preliminary data.</text>
</comment>
<feature type="repeat" description="WD" evidence="3">
    <location>
        <begin position="1030"/>
        <end position="1071"/>
    </location>
</feature>
<reference evidence="6" key="1">
    <citation type="journal article" date="2017" name="Nat. Microbiol.">
        <title>Global analysis of biosynthetic gene clusters reveals vast potential of secondary metabolite production in Penicillium species.</title>
        <authorList>
            <person name="Nielsen J.C."/>
            <person name="Grijseels S."/>
            <person name="Prigent S."/>
            <person name="Ji B."/>
            <person name="Dainat J."/>
            <person name="Nielsen K.F."/>
            <person name="Frisvad J.C."/>
            <person name="Workman M."/>
            <person name="Nielsen J."/>
        </authorList>
    </citation>
    <scope>NUCLEOTIDE SEQUENCE [LARGE SCALE GENOMIC DNA]</scope>
    <source>
        <strain evidence="6">IBT 14082</strain>
    </source>
</reference>
<dbReference type="InterPro" id="IPR019775">
    <property type="entry name" value="WD40_repeat_CS"/>
</dbReference>
<dbReference type="CDD" id="cd00200">
    <property type="entry name" value="WD40"/>
    <property type="match status" value="2"/>
</dbReference>
<dbReference type="InterPro" id="IPR027417">
    <property type="entry name" value="P-loop_NTPase"/>
</dbReference>
<dbReference type="AlphaFoldDB" id="A0A1V6SCX1"/>
<dbReference type="InterPro" id="IPR015943">
    <property type="entry name" value="WD40/YVTN_repeat-like_dom_sf"/>
</dbReference>
<dbReference type="EMBL" id="MLQL01000071">
    <property type="protein sequence ID" value="OQE11875.1"/>
    <property type="molecule type" value="Genomic_DNA"/>
</dbReference>
<evidence type="ECO:0000256" key="1">
    <source>
        <dbReference type="ARBA" id="ARBA00022574"/>
    </source>
</evidence>